<dbReference type="Proteomes" id="UP000006727">
    <property type="component" value="Chromosome 8"/>
</dbReference>
<proteinExistence type="predicted"/>
<name>A0A7I3ZMW8_PHYPA</name>
<feature type="transmembrane region" description="Helical" evidence="1">
    <location>
        <begin position="77"/>
        <end position="94"/>
    </location>
</feature>
<evidence type="ECO:0000256" key="1">
    <source>
        <dbReference type="SAM" id="Phobius"/>
    </source>
</evidence>
<keyword evidence="3" id="KW-1185">Reference proteome</keyword>
<dbReference type="AlphaFoldDB" id="A0A7I3ZMW8"/>
<dbReference type="InParanoid" id="A0A7I3ZMW8"/>
<dbReference type="EMBL" id="ABEU02000008">
    <property type="status" value="NOT_ANNOTATED_CDS"/>
    <property type="molecule type" value="Genomic_DNA"/>
</dbReference>
<protein>
    <submittedName>
        <fullName evidence="2">Uncharacterized protein</fullName>
    </submittedName>
</protein>
<accession>A0A7I3ZMW8</accession>
<feature type="transmembrane region" description="Helical" evidence="1">
    <location>
        <begin position="54"/>
        <end position="71"/>
    </location>
</feature>
<evidence type="ECO:0000313" key="3">
    <source>
        <dbReference type="Proteomes" id="UP000006727"/>
    </source>
</evidence>
<reference evidence="2 3" key="1">
    <citation type="journal article" date="2008" name="Science">
        <title>The Physcomitrella genome reveals evolutionary insights into the conquest of land by plants.</title>
        <authorList>
            <person name="Rensing S."/>
            <person name="Lang D."/>
            <person name="Zimmer A."/>
            <person name="Terry A."/>
            <person name="Salamov A."/>
            <person name="Shapiro H."/>
            <person name="Nishiyama T."/>
            <person name="Perroud P.-F."/>
            <person name="Lindquist E."/>
            <person name="Kamisugi Y."/>
            <person name="Tanahashi T."/>
            <person name="Sakakibara K."/>
            <person name="Fujita T."/>
            <person name="Oishi K."/>
            <person name="Shin-I T."/>
            <person name="Kuroki Y."/>
            <person name="Toyoda A."/>
            <person name="Suzuki Y."/>
            <person name="Hashimoto A."/>
            <person name="Yamaguchi K."/>
            <person name="Sugano A."/>
            <person name="Kohara Y."/>
            <person name="Fujiyama A."/>
            <person name="Anterola A."/>
            <person name="Aoki S."/>
            <person name="Ashton N."/>
            <person name="Barbazuk W.B."/>
            <person name="Barker E."/>
            <person name="Bennetzen J."/>
            <person name="Bezanilla M."/>
            <person name="Blankenship R."/>
            <person name="Cho S.H."/>
            <person name="Dutcher S."/>
            <person name="Estelle M."/>
            <person name="Fawcett J.A."/>
            <person name="Gundlach H."/>
            <person name="Hanada K."/>
            <person name="Heyl A."/>
            <person name="Hicks K.A."/>
            <person name="Hugh J."/>
            <person name="Lohr M."/>
            <person name="Mayer K."/>
            <person name="Melkozernov A."/>
            <person name="Murata T."/>
            <person name="Nelson D."/>
            <person name="Pils B."/>
            <person name="Prigge M."/>
            <person name="Reiss B."/>
            <person name="Renner T."/>
            <person name="Rombauts S."/>
            <person name="Rushton P."/>
            <person name="Sanderfoot A."/>
            <person name="Schween G."/>
            <person name="Shiu S.-H."/>
            <person name="Stueber K."/>
            <person name="Theodoulou F.L."/>
            <person name="Tu H."/>
            <person name="Van de Peer Y."/>
            <person name="Verrier P.J."/>
            <person name="Waters E."/>
            <person name="Wood A."/>
            <person name="Yang L."/>
            <person name="Cove D."/>
            <person name="Cuming A."/>
            <person name="Hasebe M."/>
            <person name="Lucas S."/>
            <person name="Mishler D.B."/>
            <person name="Reski R."/>
            <person name="Grigoriev I."/>
            <person name="Quatrano R.S."/>
            <person name="Boore J.L."/>
        </authorList>
    </citation>
    <scope>NUCLEOTIDE SEQUENCE [LARGE SCALE GENOMIC DNA]</scope>
    <source>
        <strain evidence="2 3">cv. Gransden 2004</strain>
    </source>
</reference>
<keyword evidence="1" id="KW-1133">Transmembrane helix</keyword>
<sequence>MLATYNNNRQQINVKKTLQFSFSLCNTNRSLPGFVFFFFFRLQFLTNNITSHNWILFIIGGLYCCVGWLQLTRGDPAHCLAIQRALITAFFFFFDTNNLSRRRHLNLVP</sequence>
<dbReference type="Gramene" id="Pp3c8_1280V3.4">
    <property type="protein sequence ID" value="PAC:32965605.CDS.1"/>
    <property type="gene ID" value="Pp3c8_1280"/>
</dbReference>
<reference evidence="2" key="3">
    <citation type="submission" date="2020-12" db="UniProtKB">
        <authorList>
            <consortium name="EnsemblPlants"/>
        </authorList>
    </citation>
    <scope>IDENTIFICATION</scope>
</reference>
<reference evidence="2 3" key="2">
    <citation type="journal article" date="2018" name="Plant J.">
        <title>The Physcomitrella patens chromosome-scale assembly reveals moss genome structure and evolution.</title>
        <authorList>
            <person name="Lang D."/>
            <person name="Ullrich K.K."/>
            <person name="Murat F."/>
            <person name="Fuchs J."/>
            <person name="Jenkins J."/>
            <person name="Haas F.B."/>
            <person name="Piednoel M."/>
            <person name="Gundlach H."/>
            <person name="Van Bel M."/>
            <person name="Meyberg R."/>
            <person name="Vives C."/>
            <person name="Morata J."/>
            <person name="Symeonidi A."/>
            <person name="Hiss M."/>
            <person name="Muchero W."/>
            <person name="Kamisugi Y."/>
            <person name="Saleh O."/>
            <person name="Blanc G."/>
            <person name="Decker E.L."/>
            <person name="van Gessel N."/>
            <person name="Grimwood J."/>
            <person name="Hayes R.D."/>
            <person name="Graham S.W."/>
            <person name="Gunter L.E."/>
            <person name="McDaniel S.F."/>
            <person name="Hoernstein S.N.W."/>
            <person name="Larsson A."/>
            <person name="Li F.W."/>
            <person name="Perroud P.F."/>
            <person name="Phillips J."/>
            <person name="Ranjan P."/>
            <person name="Rokshar D.S."/>
            <person name="Rothfels C.J."/>
            <person name="Schneider L."/>
            <person name="Shu S."/>
            <person name="Stevenson D.W."/>
            <person name="Thummler F."/>
            <person name="Tillich M."/>
            <person name="Villarreal Aguilar J.C."/>
            <person name="Widiez T."/>
            <person name="Wong G.K."/>
            <person name="Wymore A."/>
            <person name="Zhang Y."/>
            <person name="Zimmer A.D."/>
            <person name="Quatrano R.S."/>
            <person name="Mayer K.F.X."/>
            <person name="Goodstein D."/>
            <person name="Casacuberta J.M."/>
            <person name="Vandepoele K."/>
            <person name="Reski R."/>
            <person name="Cuming A.C."/>
            <person name="Tuskan G.A."/>
            <person name="Maumus F."/>
            <person name="Salse J."/>
            <person name="Schmutz J."/>
            <person name="Rensing S.A."/>
        </authorList>
    </citation>
    <scope>NUCLEOTIDE SEQUENCE [LARGE SCALE GENOMIC DNA]</scope>
    <source>
        <strain evidence="2 3">cv. Gransden 2004</strain>
    </source>
</reference>
<organism evidence="2 3">
    <name type="scientific">Physcomitrium patens</name>
    <name type="common">Spreading-leaved earth moss</name>
    <name type="synonym">Physcomitrella patens</name>
    <dbReference type="NCBI Taxonomy" id="3218"/>
    <lineage>
        <taxon>Eukaryota</taxon>
        <taxon>Viridiplantae</taxon>
        <taxon>Streptophyta</taxon>
        <taxon>Embryophyta</taxon>
        <taxon>Bryophyta</taxon>
        <taxon>Bryophytina</taxon>
        <taxon>Bryopsida</taxon>
        <taxon>Funariidae</taxon>
        <taxon>Funariales</taxon>
        <taxon>Funariaceae</taxon>
        <taxon>Physcomitrium</taxon>
    </lineage>
</organism>
<keyword evidence="1" id="KW-0472">Membrane</keyword>
<dbReference type="EnsemblPlants" id="Pp3c8_1280V3.4">
    <property type="protein sequence ID" value="PAC:32965605.CDS.1"/>
    <property type="gene ID" value="Pp3c8_1280"/>
</dbReference>
<evidence type="ECO:0000313" key="2">
    <source>
        <dbReference type="EnsemblPlants" id="PAC:32965605.CDS.1"/>
    </source>
</evidence>
<keyword evidence="1" id="KW-0812">Transmembrane</keyword>